<dbReference type="Proteomes" id="UP000265703">
    <property type="component" value="Unassembled WGS sequence"/>
</dbReference>
<keyword evidence="2" id="KW-1185">Reference proteome</keyword>
<accession>A0A397S7K1</accession>
<protein>
    <submittedName>
        <fullName evidence="1">Uncharacterized protein</fullName>
    </submittedName>
</protein>
<reference evidence="1 2" key="1">
    <citation type="submission" date="2018-06" db="EMBL/GenBank/DDBJ databases">
        <title>Comparative genomics reveals the genomic features of Rhizophagus irregularis, R. cerebriforme, R. diaphanum and Gigaspora rosea, and their symbiotic lifestyle signature.</title>
        <authorList>
            <person name="Morin E."/>
            <person name="San Clemente H."/>
            <person name="Chen E.C.H."/>
            <person name="De La Providencia I."/>
            <person name="Hainaut M."/>
            <person name="Kuo A."/>
            <person name="Kohler A."/>
            <person name="Murat C."/>
            <person name="Tang N."/>
            <person name="Roy S."/>
            <person name="Loubradou J."/>
            <person name="Henrissat B."/>
            <person name="Grigoriev I.V."/>
            <person name="Corradi N."/>
            <person name="Roux C."/>
            <person name="Martin F.M."/>
        </authorList>
    </citation>
    <scope>NUCLEOTIDE SEQUENCE [LARGE SCALE GENOMIC DNA]</scope>
    <source>
        <strain evidence="1 2">DAOM 227022</strain>
    </source>
</reference>
<name>A0A397S7K1_9GLOM</name>
<dbReference type="OrthoDB" id="2446068at2759"/>
<proteinExistence type="predicted"/>
<evidence type="ECO:0000313" key="2">
    <source>
        <dbReference type="Proteomes" id="UP000265703"/>
    </source>
</evidence>
<sequence>MEGKLKWIKIISDNGAHYHNSQLMMIIAYWYNWYNIDVKSWTFLEPGETKTAVDSHHTSKEEVAMLQGFGAKQASDQDDILLTIGARP</sequence>
<dbReference type="EMBL" id="QKYT01000914">
    <property type="protein sequence ID" value="RIA80706.1"/>
    <property type="molecule type" value="Genomic_DNA"/>
</dbReference>
<comment type="caution">
    <text evidence="1">The sequence shown here is derived from an EMBL/GenBank/DDBJ whole genome shotgun (WGS) entry which is preliminary data.</text>
</comment>
<evidence type="ECO:0000313" key="1">
    <source>
        <dbReference type="EMBL" id="RIA80706.1"/>
    </source>
</evidence>
<gene>
    <name evidence="1" type="ORF">C1645_838222</name>
</gene>
<dbReference type="AlphaFoldDB" id="A0A397S7K1"/>
<organism evidence="1 2">
    <name type="scientific">Glomus cerebriforme</name>
    <dbReference type="NCBI Taxonomy" id="658196"/>
    <lineage>
        <taxon>Eukaryota</taxon>
        <taxon>Fungi</taxon>
        <taxon>Fungi incertae sedis</taxon>
        <taxon>Mucoromycota</taxon>
        <taxon>Glomeromycotina</taxon>
        <taxon>Glomeromycetes</taxon>
        <taxon>Glomerales</taxon>
        <taxon>Glomeraceae</taxon>
        <taxon>Glomus</taxon>
    </lineage>
</organism>